<accession>A0A917M2Q6</accession>
<dbReference type="Proteomes" id="UP000647241">
    <property type="component" value="Unassembled WGS sequence"/>
</dbReference>
<sequence length="59" mass="6734">MVLLDLPIKKDRISLSVRIVNLTIRLMAKHLPLPTLGPTLRSVAAKQWSFLAEHYYAYA</sequence>
<proteinExistence type="predicted"/>
<dbReference type="EMBL" id="BMGT01000002">
    <property type="protein sequence ID" value="GGG73226.1"/>
    <property type="molecule type" value="Genomic_DNA"/>
</dbReference>
<reference evidence="1" key="1">
    <citation type="journal article" date="2014" name="Int. J. Syst. Evol. Microbiol.">
        <title>Complete genome sequence of Corynebacterium casei LMG S-19264T (=DSM 44701T), isolated from a smear-ripened cheese.</title>
        <authorList>
            <consortium name="US DOE Joint Genome Institute (JGI-PGF)"/>
            <person name="Walter F."/>
            <person name="Albersmeier A."/>
            <person name="Kalinowski J."/>
            <person name="Ruckert C."/>
        </authorList>
    </citation>
    <scope>NUCLEOTIDE SEQUENCE</scope>
    <source>
        <strain evidence="1">CGMCC 1.12997</strain>
    </source>
</reference>
<dbReference type="AlphaFoldDB" id="A0A917M2Q6"/>
<protein>
    <submittedName>
        <fullName evidence="1">Uncharacterized protein</fullName>
    </submittedName>
</protein>
<name>A0A917M2Q6_9BACT</name>
<comment type="caution">
    <text evidence="1">The sequence shown here is derived from an EMBL/GenBank/DDBJ whole genome shotgun (WGS) entry which is preliminary data.</text>
</comment>
<reference evidence="1" key="2">
    <citation type="submission" date="2020-09" db="EMBL/GenBank/DDBJ databases">
        <authorList>
            <person name="Sun Q."/>
            <person name="Zhou Y."/>
        </authorList>
    </citation>
    <scope>NUCLEOTIDE SEQUENCE</scope>
    <source>
        <strain evidence="1">CGMCC 1.12997</strain>
    </source>
</reference>
<gene>
    <name evidence="1" type="ORF">GCM10011585_14600</name>
</gene>
<keyword evidence="2" id="KW-1185">Reference proteome</keyword>
<evidence type="ECO:0000313" key="1">
    <source>
        <dbReference type="EMBL" id="GGG73226.1"/>
    </source>
</evidence>
<organism evidence="1 2">
    <name type="scientific">Edaphobacter dinghuensis</name>
    <dbReference type="NCBI Taxonomy" id="1560005"/>
    <lineage>
        <taxon>Bacteria</taxon>
        <taxon>Pseudomonadati</taxon>
        <taxon>Acidobacteriota</taxon>
        <taxon>Terriglobia</taxon>
        <taxon>Terriglobales</taxon>
        <taxon>Acidobacteriaceae</taxon>
        <taxon>Edaphobacter</taxon>
    </lineage>
</organism>
<evidence type="ECO:0000313" key="2">
    <source>
        <dbReference type="Proteomes" id="UP000647241"/>
    </source>
</evidence>